<accession>A0A8S1VRD1</accession>
<keyword evidence="3" id="KW-1185">Reference proteome</keyword>
<evidence type="ECO:0000256" key="1">
    <source>
        <dbReference type="SAM" id="Phobius"/>
    </source>
</evidence>
<evidence type="ECO:0000313" key="2">
    <source>
        <dbReference type="EMBL" id="CAD8179291.1"/>
    </source>
</evidence>
<protein>
    <recommendedName>
        <fullName evidence="4">Transmembrane protein</fullName>
    </recommendedName>
</protein>
<proteinExistence type="predicted"/>
<evidence type="ECO:0000313" key="3">
    <source>
        <dbReference type="Proteomes" id="UP000689195"/>
    </source>
</evidence>
<dbReference type="Proteomes" id="UP000689195">
    <property type="component" value="Unassembled WGS sequence"/>
</dbReference>
<dbReference type="EMBL" id="CAJJDO010000071">
    <property type="protein sequence ID" value="CAD8179291.1"/>
    <property type="molecule type" value="Genomic_DNA"/>
</dbReference>
<gene>
    <name evidence="2" type="ORF">PPENT_87.1.T0710177</name>
</gene>
<organism evidence="2 3">
    <name type="scientific">Paramecium pentaurelia</name>
    <dbReference type="NCBI Taxonomy" id="43138"/>
    <lineage>
        <taxon>Eukaryota</taxon>
        <taxon>Sar</taxon>
        <taxon>Alveolata</taxon>
        <taxon>Ciliophora</taxon>
        <taxon>Intramacronucleata</taxon>
        <taxon>Oligohymenophorea</taxon>
        <taxon>Peniculida</taxon>
        <taxon>Parameciidae</taxon>
        <taxon>Paramecium</taxon>
    </lineage>
</organism>
<sequence length="312" mass="37318">MKIIIDYFRELERLVIVKKGMLILMNNKNAYEQIRCFHILQNKKFKWMAIWKVIVDVMGQMQSAKFGYFYFQVNVFDVQILVSLYMQFIQVASIVILNLLLLYNHQLVLWIHKHITLILNNHIRQLKEIIKIQVIMKLQFKMMQHMQQKYVLDAQDINNVKKGFFFFENSYSYGIYYGDSYLGNENLKCPNCKDALDTKIFLWCSHCEDNQIQQNNECVSCGMNCDSCDSKENCNFCIGDPSKYYLSINGRNCIECNIENCRYCFQYVVISGQYYTTLDFNFNIQNFQFKLCQFWMCIMQSKLQLQPKYLKM</sequence>
<keyword evidence="1" id="KW-0472">Membrane</keyword>
<evidence type="ECO:0008006" key="4">
    <source>
        <dbReference type="Google" id="ProtNLM"/>
    </source>
</evidence>
<name>A0A8S1VRD1_9CILI</name>
<keyword evidence="1" id="KW-1133">Transmembrane helix</keyword>
<reference evidence="2" key="1">
    <citation type="submission" date="2021-01" db="EMBL/GenBank/DDBJ databases">
        <authorList>
            <consortium name="Genoscope - CEA"/>
            <person name="William W."/>
        </authorList>
    </citation>
    <scope>NUCLEOTIDE SEQUENCE</scope>
</reference>
<feature type="transmembrane region" description="Helical" evidence="1">
    <location>
        <begin position="83"/>
        <end position="103"/>
    </location>
</feature>
<dbReference type="AlphaFoldDB" id="A0A8S1VRD1"/>
<keyword evidence="1" id="KW-0812">Transmembrane</keyword>
<comment type="caution">
    <text evidence="2">The sequence shown here is derived from an EMBL/GenBank/DDBJ whole genome shotgun (WGS) entry which is preliminary data.</text>
</comment>